<dbReference type="NCBIfam" id="TIGR01560">
    <property type="entry name" value="put_DNA_pack"/>
    <property type="match status" value="1"/>
</dbReference>
<protein>
    <submittedName>
        <fullName evidence="1">Putative phiE125 gp8 family phage protein</fullName>
    </submittedName>
</protein>
<dbReference type="InterPro" id="IPR006450">
    <property type="entry name" value="Phage_HK97_gp6-like"/>
</dbReference>
<sequence length="115" mass="11679">MGEQGVPVGVIAEAVAATREVLRLEGSAEAALLGRVCAAAILVCEAFVGGAIVARVAGDGAAESWDAVPAPVAQGVAMLAAHLFDHRESDAVPPAAVAALWRPYRRLRLSPDVAA</sequence>
<evidence type="ECO:0000313" key="1">
    <source>
        <dbReference type="EMBL" id="PTM47505.1"/>
    </source>
</evidence>
<gene>
    <name evidence="1" type="ORF">C8J24_0903</name>
</gene>
<dbReference type="RefSeq" id="WP_107930605.1">
    <property type="nucleotide sequence ID" value="NZ_PZZN01000001.1"/>
</dbReference>
<reference evidence="1 2" key="1">
    <citation type="submission" date="2018-04" db="EMBL/GenBank/DDBJ databases">
        <title>Genomic Encyclopedia of Type Strains, Phase III (KMG-III): the genomes of soil and plant-associated and newly described type strains.</title>
        <authorList>
            <person name="Whitman W."/>
        </authorList>
    </citation>
    <scope>NUCLEOTIDE SEQUENCE [LARGE SCALE GENOMIC DNA]</scope>
    <source>
        <strain evidence="1 2">NW12</strain>
    </source>
</reference>
<name>A0A2T4YUL6_9SPHN</name>
<dbReference type="CDD" id="cd08054">
    <property type="entry name" value="gp6"/>
    <property type="match status" value="1"/>
</dbReference>
<accession>A0A2T4YUL6</accession>
<organism evidence="1 2">
    <name type="scientific">Sphingomonas aerolata</name>
    <dbReference type="NCBI Taxonomy" id="185951"/>
    <lineage>
        <taxon>Bacteria</taxon>
        <taxon>Pseudomonadati</taxon>
        <taxon>Pseudomonadota</taxon>
        <taxon>Alphaproteobacteria</taxon>
        <taxon>Sphingomonadales</taxon>
        <taxon>Sphingomonadaceae</taxon>
        <taxon>Sphingomonas</taxon>
    </lineage>
</organism>
<dbReference type="EMBL" id="PZZN01000001">
    <property type="protein sequence ID" value="PTM47505.1"/>
    <property type="molecule type" value="Genomic_DNA"/>
</dbReference>
<comment type="caution">
    <text evidence="1">The sequence shown here is derived from an EMBL/GenBank/DDBJ whole genome shotgun (WGS) entry which is preliminary data.</text>
</comment>
<dbReference type="Proteomes" id="UP000240996">
    <property type="component" value="Unassembled WGS sequence"/>
</dbReference>
<dbReference type="AlphaFoldDB" id="A0A2T4YUL6"/>
<evidence type="ECO:0000313" key="2">
    <source>
        <dbReference type="Proteomes" id="UP000240996"/>
    </source>
</evidence>
<keyword evidence="2" id="KW-1185">Reference proteome</keyword>
<dbReference type="Gene3D" id="1.10.3230.30">
    <property type="entry name" value="Phage gp6-like head-tail connector protein"/>
    <property type="match status" value="1"/>
</dbReference>
<proteinExistence type="predicted"/>